<keyword evidence="5 10" id="KW-0378">Hydrolase</keyword>
<keyword evidence="6" id="KW-0106">Calcium</keyword>
<dbReference type="SUPFAM" id="SSF53649">
    <property type="entry name" value="Alkaline phosphatase-like"/>
    <property type="match status" value="1"/>
</dbReference>
<proteinExistence type="inferred from homology"/>
<evidence type="ECO:0000256" key="8">
    <source>
        <dbReference type="SAM" id="SignalP"/>
    </source>
</evidence>
<evidence type="ECO:0000313" key="11">
    <source>
        <dbReference type="Proteomes" id="UP000315010"/>
    </source>
</evidence>
<feature type="signal peptide" evidence="8">
    <location>
        <begin position="1"/>
        <end position="27"/>
    </location>
</feature>
<dbReference type="PANTHER" id="PTHR42693">
    <property type="entry name" value="ARYLSULFATASE FAMILY MEMBER"/>
    <property type="match status" value="1"/>
</dbReference>
<dbReference type="FunFam" id="3.40.720.10:FF:000023">
    <property type="entry name" value="Arylsulfatase A"/>
    <property type="match status" value="1"/>
</dbReference>
<dbReference type="InterPro" id="IPR050738">
    <property type="entry name" value="Sulfatase"/>
</dbReference>
<name>A0A5C5YYU3_9BACT</name>
<evidence type="ECO:0000313" key="10">
    <source>
        <dbReference type="EMBL" id="TWT80224.1"/>
    </source>
</evidence>
<evidence type="ECO:0000256" key="5">
    <source>
        <dbReference type="ARBA" id="ARBA00022801"/>
    </source>
</evidence>
<keyword evidence="11" id="KW-1185">Reference proteome</keyword>
<evidence type="ECO:0000256" key="1">
    <source>
        <dbReference type="ARBA" id="ARBA00001913"/>
    </source>
</evidence>
<dbReference type="PROSITE" id="PS00149">
    <property type="entry name" value="SULFATASE_2"/>
    <property type="match status" value="1"/>
</dbReference>
<evidence type="ECO:0000259" key="9">
    <source>
        <dbReference type="Pfam" id="PF00884"/>
    </source>
</evidence>
<organism evidence="10 11">
    <name type="scientific">Novipirellula herctigrandis</name>
    <dbReference type="NCBI Taxonomy" id="2527986"/>
    <lineage>
        <taxon>Bacteria</taxon>
        <taxon>Pseudomonadati</taxon>
        <taxon>Planctomycetota</taxon>
        <taxon>Planctomycetia</taxon>
        <taxon>Pirellulales</taxon>
        <taxon>Pirellulaceae</taxon>
        <taxon>Novipirellula</taxon>
    </lineage>
</organism>
<dbReference type="GO" id="GO:0046872">
    <property type="term" value="F:metal ion binding"/>
    <property type="evidence" value="ECO:0007669"/>
    <property type="project" value="UniProtKB-KW"/>
</dbReference>
<comment type="similarity">
    <text evidence="2">Belongs to the sulfatase family.</text>
</comment>
<dbReference type="Pfam" id="PF00884">
    <property type="entry name" value="Sulfatase"/>
    <property type="match status" value="1"/>
</dbReference>
<dbReference type="EC" id="3.1.6.1" evidence="10"/>
<keyword evidence="7" id="KW-0325">Glycoprotein</keyword>
<keyword evidence="3" id="KW-0479">Metal-binding</keyword>
<evidence type="ECO:0000256" key="7">
    <source>
        <dbReference type="ARBA" id="ARBA00023180"/>
    </source>
</evidence>
<evidence type="ECO:0000256" key="2">
    <source>
        <dbReference type="ARBA" id="ARBA00008779"/>
    </source>
</evidence>
<comment type="cofactor">
    <cofactor evidence="1">
        <name>Ca(2+)</name>
        <dbReference type="ChEBI" id="CHEBI:29108"/>
    </cofactor>
</comment>
<dbReference type="EMBL" id="SJPJ01000001">
    <property type="protein sequence ID" value="TWT80224.1"/>
    <property type="molecule type" value="Genomic_DNA"/>
</dbReference>
<feature type="chain" id="PRO_5023043841" evidence="8">
    <location>
        <begin position="28"/>
        <end position="462"/>
    </location>
</feature>
<reference evidence="10 11" key="1">
    <citation type="submission" date="2019-02" db="EMBL/GenBank/DDBJ databases">
        <title>Deep-cultivation of Planctomycetes and their phenomic and genomic characterization uncovers novel biology.</title>
        <authorList>
            <person name="Wiegand S."/>
            <person name="Jogler M."/>
            <person name="Boedeker C."/>
            <person name="Pinto D."/>
            <person name="Vollmers J."/>
            <person name="Rivas-Marin E."/>
            <person name="Kohn T."/>
            <person name="Peeters S.H."/>
            <person name="Heuer A."/>
            <person name="Rast P."/>
            <person name="Oberbeckmann S."/>
            <person name="Bunk B."/>
            <person name="Jeske O."/>
            <person name="Meyerdierks A."/>
            <person name="Storesund J.E."/>
            <person name="Kallscheuer N."/>
            <person name="Luecker S."/>
            <person name="Lage O.M."/>
            <person name="Pohl T."/>
            <person name="Merkel B.J."/>
            <person name="Hornburger P."/>
            <person name="Mueller R.-W."/>
            <person name="Bruemmer F."/>
            <person name="Labrenz M."/>
            <person name="Spormann A.M."/>
            <person name="Op Den Camp H."/>
            <person name="Overmann J."/>
            <person name="Amann R."/>
            <person name="Jetten M.S.M."/>
            <person name="Mascher T."/>
            <person name="Medema M.H."/>
            <person name="Devos D.P."/>
            <person name="Kaster A.-K."/>
            <person name="Ovreas L."/>
            <person name="Rohde M."/>
            <person name="Galperin M.Y."/>
            <person name="Jogler C."/>
        </authorList>
    </citation>
    <scope>NUCLEOTIDE SEQUENCE [LARGE SCALE GENOMIC DNA]</scope>
    <source>
        <strain evidence="10 11">CA13</strain>
    </source>
</reference>
<evidence type="ECO:0000256" key="4">
    <source>
        <dbReference type="ARBA" id="ARBA00022729"/>
    </source>
</evidence>
<dbReference type="GO" id="GO:0004065">
    <property type="term" value="F:arylsulfatase activity"/>
    <property type="evidence" value="ECO:0007669"/>
    <property type="project" value="UniProtKB-EC"/>
</dbReference>
<comment type="caution">
    <text evidence="10">The sequence shown here is derived from an EMBL/GenBank/DDBJ whole genome shotgun (WGS) entry which is preliminary data.</text>
</comment>
<dbReference type="Gene3D" id="3.40.720.10">
    <property type="entry name" value="Alkaline Phosphatase, subunit A"/>
    <property type="match status" value="1"/>
</dbReference>
<dbReference type="AlphaFoldDB" id="A0A5C5YYU3"/>
<protein>
    <submittedName>
        <fullName evidence="10">Arylsulfatase</fullName>
        <ecNumber evidence="10">3.1.6.1</ecNumber>
    </submittedName>
</protein>
<gene>
    <name evidence="10" type="primary">atsA_17</name>
    <name evidence="10" type="ORF">CA13_16370</name>
</gene>
<feature type="domain" description="Sulfatase N-terminal" evidence="9">
    <location>
        <begin position="31"/>
        <end position="360"/>
    </location>
</feature>
<dbReference type="InterPro" id="IPR000917">
    <property type="entry name" value="Sulfatase_N"/>
</dbReference>
<keyword evidence="4 8" id="KW-0732">Signal</keyword>
<evidence type="ECO:0000256" key="3">
    <source>
        <dbReference type="ARBA" id="ARBA00022723"/>
    </source>
</evidence>
<dbReference type="InterPro" id="IPR024607">
    <property type="entry name" value="Sulfatase_CS"/>
</dbReference>
<dbReference type="CDD" id="cd16026">
    <property type="entry name" value="GALNS_like"/>
    <property type="match status" value="1"/>
</dbReference>
<dbReference type="InterPro" id="IPR017850">
    <property type="entry name" value="Alkaline_phosphatase_core_sf"/>
</dbReference>
<evidence type="ECO:0000256" key="6">
    <source>
        <dbReference type="ARBA" id="ARBA00022837"/>
    </source>
</evidence>
<dbReference type="PANTHER" id="PTHR42693:SF53">
    <property type="entry name" value="ENDO-4-O-SULFATASE"/>
    <property type="match status" value="1"/>
</dbReference>
<sequence precursor="true">MKPNRMKIVTALATFMLCGQLHHIASATEKPNVIIIFTDDQGYQDLGCYGSPDIATPNIDNLADEGMRFTDFYVAASACSASRAALLTGCYPKRVGMPLVLNPSKTTGPQGLDPKHVTIAELLKPLGYATKEVGKWHLGDEKQYLPTNQGFDSYFGIPYSNDMAAAADMEYAKDCLFREGYSRDKIRQVRGEPLLMRDELCIELPVDQSTVTRRYTDESVRFISESTQTKEPFFLYLAHTMPHTPWYVSSDFQGKSKQGLYGDVIEEIDYNVGRLLNHLEELDIADNTLVVFTSDNGRWLLKGEDGGSALPLLEGKKTTFEGGMRVSCIMRWPGRIPAGSVCTEMASSIDLLPTIAAITGAGSAKDVPLDGREIIDLITGKEDTTTPHRYFFYETQAVRSGDWKFHSRQSHKVKSIARPHKGNALYNLTDDIGESNNVIDDYPEVAARLKKALEVYVSSYKK</sequence>
<dbReference type="Gene3D" id="3.30.1120.10">
    <property type="match status" value="1"/>
</dbReference>
<accession>A0A5C5YYU3</accession>
<dbReference type="Proteomes" id="UP000315010">
    <property type="component" value="Unassembled WGS sequence"/>
</dbReference>